<name>A0A4D6XHS8_PSEPU</name>
<dbReference type="Proteomes" id="UP000298551">
    <property type="component" value="Chromosome"/>
</dbReference>
<dbReference type="RefSeq" id="WP_136917016.1">
    <property type="nucleotide sequence ID" value="NZ_CP039371.1"/>
</dbReference>
<proteinExistence type="predicted"/>
<protein>
    <submittedName>
        <fullName evidence="1">Fimbrial protein</fullName>
    </submittedName>
</protein>
<organism evidence="1 2">
    <name type="scientific">Pseudomonas putida</name>
    <name type="common">Arthrobacter siderocapsulatus</name>
    <dbReference type="NCBI Taxonomy" id="303"/>
    <lineage>
        <taxon>Bacteria</taxon>
        <taxon>Pseudomonadati</taxon>
        <taxon>Pseudomonadota</taxon>
        <taxon>Gammaproteobacteria</taxon>
        <taxon>Pseudomonadales</taxon>
        <taxon>Pseudomonadaceae</taxon>
        <taxon>Pseudomonas</taxon>
    </lineage>
</organism>
<dbReference type="AlphaFoldDB" id="A0A4D6XHS8"/>
<dbReference type="PANTHER" id="PTHR40278">
    <property type="entry name" value="DNA UTILIZATION PROTEIN HOFN"/>
    <property type="match status" value="1"/>
</dbReference>
<dbReference type="OrthoDB" id="5296173at2"/>
<accession>A0A4D6XHS8</accession>
<gene>
    <name evidence="1" type="ORF">E6B08_28450</name>
</gene>
<reference evidence="2" key="1">
    <citation type="submission" date="2019-04" db="EMBL/GenBank/DDBJ databases">
        <title>Genome sequence of Pseudomonas putida 1290, an auxin catabolizing strain.</title>
        <authorList>
            <person name="Laird T.S."/>
            <person name="Leveau J.H.J."/>
        </authorList>
    </citation>
    <scope>NUCLEOTIDE SEQUENCE [LARGE SCALE GENOMIC DNA]</scope>
    <source>
        <strain evidence="2">1290</strain>
    </source>
</reference>
<evidence type="ECO:0000313" key="1">
    <source>
        <dbReference type="EMBL" id="QCI15047.1"/>
    </source>
</evidence>
<dbReference type="PANTHER" id="PTHR40278:SF1">
    <property type="entry name" value="DNA UTILIZATION PROTEIN HOFN"/>
    <property type="match status" value="1"/>
</dbReference>
<dbReference type="InterPro" id="IPR052534">
    <property type="entry name" value="Extracell_DNA_Util/SecSys_Comp"/>
</dbReference>
<dbReference type="Pfam" id="PF05137">
    <property type="entry name" value="PilN"/>
    <property type="match status" value="1"/>
</dbReference>
<dbReference type="InterPro" id="IPR007813">
    <property type="entry name" value="PilN"/>
</dbReference>
<sequence length="178" mass="19709">MLRLNLLPWRERQRLSAVRRFKQALVGSLCLALCMVLLVDQLARQRLQQQASVNGQRERAIAALDRQLEPLSEVRTALEQVRGQSQALAALRASQERLPAVLGELERALPEGVELTELTFDGTQMQIAGFAVSAGSVVAFMHGLEAGARLREPALRHMKRKASGEQFRMTVRVSASPS</sequence>
<evidence type="ECO:0000313" key="2">
    <source>
        <dbReference type="Proteomes" id="UP000298551"/>
    </source>
</evidence>
<dbReference type="EMBL" id="CP039371">
    <property type="protein sequence ID" value="QCI15047.1"/>
    <property type="molecule type" value="Genomic_DNA"/>
</dbReference>